<keyword evidence="2" id="KW-1185">Reference proteome</keyword>
<comment type="caution">
    <text evidence="1">The sequence shown here is derived from an EMBL/GenBank/DDBJ whole genome shotgun (WGS) entry which is preliminary data.</text>
</comment>
<evidence type="ECO:0000313" key="2">
    <source>
        <dbReference type="Proteomes" id="UP000037069"/>
    </source>
</evidence>
<accession>A0A0L0BW51</accession>
<dbReference type="Proteomes" id="UP000037069">
    <property type="component" value="Unassembled WGS sequence"/>
</dbReference>
<dbReference type="SMART" id="SM00697">
    <property type="entry name" value="DM8"/>
    <property type="match status" value="2"/>
</dbReference>
<sequence length="390" mass="45485">MLTINFQQKSPKVVYYISAKVDFNPEYLQDHYFTIAADRQTADIVLNIAKTFVYDPWAGITITYQNLKTKLSRVLFQYDINVCAILGKQGTQLNSFVSGWINNFWKYGDLPRSCPIKKQQKGPRLVYFVKSDLTFNPRYLQDHFIIIAPDRLTVNITLNFAVDFINDPWAEIMLGVKNRKDNNYRNLFKYDINVCTVLGKSGVNQLNKFALGWINNVWKYGNLPKSCPLKKKTRTLYFQAVKFDKNEQFLNNFDITINSDNTSINILMELREDVDNIWGNAILHIWLNKLKEYKQVISYDVNVCLQLQRSKWEKNNIISIWIQNFLKFGNLSKSCPILKNLYMFPNLKADKESIPTFTPAGRCRLETSIYTTQKGFKQTLGNAQFDIELK</sequence>
<dbReference type="PANTHER" id="PTHR20898">
    <property type="entry name" value="DAEDALUS ON 3-RELATED-RELATED"/>
    <property type="match status" value="1"/>
</dbReference>
<organism evidence="1 2">
    <name type="scientific">Lucilia cuprina</name>
    <name type="common">Green bottle fly</name>
    <name type="synonym">Australian sheep blowfly</name>
    <dbReference type="NCBI Taxonomy" id="7375"/>
    <lineage>
        <taxon>Eukaryota</taxon>
        <taxon>Metazoa</taxon>
        <taxon>Ecdysozoa</taxon>
        <taxon>Arthropoda</taxon>
        <taxon>Hexapoda</taxon>
        <taxon>Insecta</taxon>
        <taxon>Pterygota</taxon>
        <taxon>Neoptera</taxon>
        <taxon>Endopterygota</taxon>
        <taxon>Diptera</taxon>
        <taxon>Brachycera</taxon>
        <taxon>Muscomorpha</taxon>
        <taxon>Oestroidea</taxon>
        <taxon>Calliphoridae</taxon>
        <taxon>Luciliinae</taxon>
        <taxon>Lucilia</taxon>
    </lineage>
</organism>
<proteinExistence type="predicted"/>
<dbReference type="InterPro" id="IPR010512">
    <property type="entry name" value="DUF1091"/>
</dbReference>
<dbReference type="Pfam" id="PF06477">
    <property type="entry name" value="DUF1091"/>
    <property type="match status" value="3"/>
</dbReference>
<name>A0A0L0BW51_LUCCU</name>
<dbReference type="OrthoDB" id="8021351at2759"/>
<reference evidence="1 2" key="1">
    <citation type="journal article" date="2015" name="Nat. Commun.">
        <title>Lucilia cuprina genome unlocks parasitic fly biology to underpin future interventions.</title>
        <authorList>
            <person name="Anstead C.A."/>
            <person name="Korhonen P.K."/>
            <person name="Young N.D."/>
            <person name="Hall R.S."/>
            <person name="Jex A.R."/>
            <person name="Murali S.C."/>
            <person name="Hughes D.S."/>
            <person name="Lee S.F."/>
            <person name="Perry T."/>
            <person name="Stroehlein A.J."/>
            <person name="Ansell B.R."/>
            <person name="Breugelmans B."/>
            <person name="Hofmann A."/>
            <person name="Qu J."/>
            <person name="Dugan S."/>
            <person name="Lee S.L."/>
            <person name="Chao H."/>
            <person name="Dinh H."/>
            <person name="Han Y."/>
            <person name="Doddapaneni H.V."/>
            <person name="Worley K.C."/>
            <person name="Muzny D.M."/>
            <person name="Ioannidis P."/>
            <person name="Waterhouse R.M."/>
            <person name="Zdobnov E.M."/>
            <person name="James P.J."/>
            <person name="Bagnall N.H."/>
            <person name="Kotze A.C."/>
            <person name="Gibbs R.A."/>
            <person name="Richards S."/>
            <person name="Batterham P."/>
            <person name="Gasser R.B."/>
        </authorList>
    </citation>
    <scope>NUCLEOTIDE SEQUENCE [LARGE SCALE GENOMIC DNA]</scope>
    <source>
        <strain evidence="1 2">LS</strain>
        <tissue evidence="1">Full body</tissue>
    </source>
</reference>
<dbReference type="EMBL" id="JRES01001249">
    <property type="protein sequence ID" value="KNC24253.1"/>
    <property type="molecule type" value="Genomic_DNA"/>
</dbReference>
<dbReference type="AlphaFoldDB" id="A0A0L0BW51"/>
<dbReference type="PANTHER" id="PTHR20898:SF0">
    <property type="entry name" value="DAEDALUS ON 3-RELATED"/>
    <property type="match status" value="1"/>
</dbReference>
<gene>
    <name evidence="1" type="ORF">FF38_13699</name>
</gene>
<evidence type="ECO:0000313" key="1">
    <source>
        <dbReference type="EMBL" id="KNC24253.1"/>
    </source>
</evidence>
<protein>
    <submittedName>
        <fullName evidence="1">Uncharacterized protein</fullName>
    </submittedName>
</protein>